<dbReference type="PANTHER" id="PTHR19848">
    <property type="entry name" value="WD40 REPEAT PROTEIN"/>
    <property type="match status" value="1"/>
</dbReference>
<evidence type="ECO:0000256" key="2">
    <source>
        <dbReference type="ARBA" id="ARBA00022737"/>
    </source>
</evidence>
<feature type="region of interest" description="Disordered" evidence="3">
    <location>
        <begin position="1048"/>
        <end position="1080"/>
    </location>
</feature>
<dbReference type="InterPro" id="IPR015943">
    <property type="entry name" value="WD40/YVTN_repeat-like_dom_sf"/>
</dbReference>
<evidence type="ECO:0000313" key="5">
    <source>
        <dbReference type="EMBL" id="KAJ4458632.1"/>
    </source>
</evidence>
<feature type="compositionally biased region" description="Pro residues" evidence="3">
    <location>
        <begin position="1049"/>
        <end position="1058"/>
    </location>
</feature>
<gene>
    <name evidence="5" type="ORF">PAPYR_5605</name>
</gene>
<dbReference type="InterPro" id="IPR029045">
    <property type="entry name" value="ClpP/crotonase-like_dom_sf"/>
</dbReference>
<dbReference type="SMART" id="SM00320">
    <property type="entry name" value="WD40"/>
    <property type="match status" value="3"/>
</dbReference>
<keyword evidence="1" id="KW-0853">WD repeat</keyword>
<name>A0ABQ8UJQ3_9EUKA</name>
<dbReference type="SUPFAM" id="SSF52096">
    <property type="entry name" value="ClpP/crotonase"/>
    <property type="match status" value="1"/>
</dbReference>
<evidence type="ECO:0000256" key="1">
    <source>
        <dbReference type="ARBA" id="ARBA00022574"/>
    </source>
</evidence>
<evidence type="ECO:0000256" key="3">
    <source>
        <dbReference type="SAM" id="MobiDB-lite"/>
    </source>
</evidence>
<dbReference type="Pfam" id="PF03572">
    <property type="entry name" value="Peptidase_S41"/>
    <property type="match status" value="1"/>
</dbReference>
<dbReference type="InterPro" id="IPR001680">
    <property type="entry name" value="WD40_rpt"/>
</dbReference>
<evidence type="ECO:0000259" key="4">
    <source>
        <dbReference type="Pfam" id="PF03572"/>
    </source>
</evidence>
<dbReference type="EMBL" id="JAPMOS010000027">
    <property type="protein sequence ID" value="KAJ4458632.1"/>
    <property type="molecule type" value="Genomic_DNA"/>
</dbReference>
<organism evidence="5 6">
    <name type="scientific">Paratrimastix pyriformis</name>
    <dbReference type="NCBI Taxonomy" id="342808"/>
    <lineage>
        <taxon>Eukaryota</taxon>
        <taxon>Metamonada</taxon>
        <taxon>Preaxostyla</taxon>
        <taxon>Paratrimastigidae</taxon>
        <taxon>Paratrimastix</taxon>
    </lineage>
</organism>
<accession>A0ABQ8UJQ3</accession>
<dbReference type="Proteomes" id="UP001141327">
    <property type="component" value="Unassembled WGS sequence"/>
</dbReference>
<dbReference type="PANTHER" id="PTHR19848:SF8">
    <property type="entry name" value="F-BOX AND WD REPEAT DOMAIN CONTAINING 7"/>
    <property type="match status" value="1"/>
</dbReference>
<keyword evidence="6" id="KW-1185">Reference proteome</keyword>
<reference evidence="5" key="1">
    <citation type="journal article" date="2022" name="bioRxiv">
        <title>Genomics of Preaxostyla Flagellates Illuminates Evolutionary Transitions and the Path Towards Mitochondrial Loss.</title>
        <authorList>
            <person name="Novak L.V.F."/>
            <person name="Treitli S.C."/>
            <person name="Pyrih J."/>
            <person name="Halakuc P."/>
            <person name="Pipaliya S.V."/>
            <person name="Vacek V."/>
            <person name="Brzon O."/>
            <person name="Soukal P."/>
            <person name="Eme L."/>
            <person name="Dacks J.B."/>
            <person name="Karnkowska A."/>
            <person name="Elias M."/>
            <person name="Hampl V."/>
        </authorList>
    </citation>
    <scope>NUCLEOTIDE SEQUENCE</scope>
    <source>
        <strain evidence="5">RCP-MX</strain>
    </source>
</reference>
<evidence type="ECO:0000313" key="6">
    <source>
        <dbReference type="Proteomes" id="UP001141327"/>
    </source>
</evidence>
<dbReference type="Gene3D" id="3.90.226.10">
    <property type="entry name" value="2-enoyl-CoA Hydratase, Chain A, domain 1"/>
    <property type="match status" value="1"/>
</dbReference>
<protein>
    <submittedName>
        <fullName evidence="5">Transcription initiation factor TFIID subunit 5</fullName>
    </submittedName>
</protein>
<feature type="domain" description="Tail specific protease" evidence="4">
    <location>
        <begin position="326"/>
        <end position="375"/>
    </location>
</feature>
<dbReference type="InterPro" id="IPR005151">
    <property type="entry name" value="Tail-specific_protease"/>
</dbReference>
<dbReference type="SUPFAM" id="SSF50978">
    <property type="entry name" value="WD40 repeat-like"/>
    <property type="match status" value="1"/>
</dbReference>
<comment type="caution">
    <text evidence="5">The sequence shown here is derived from an EMBL/GenBank/DDBJ whole genome shotgun (WGS) entry which is preliminary data.</text>
</comment>
<keyword evidence="2" id="KW-0677">Repeat</keyword>
<dbReference type="InterPro" id="IPR036322">
    <property type="entry name" value="WD40_repeat_dom_sf"/>
</dbReference>
<proteinExistence type="predicted"/>
<dbReference type="Pfam" id="PF00400">
    <property type="entry name" value="WD40"/>
    <property type="match status" value="1"/>
</dbReference>
<sequence length="1080" mass="119418">MFNRFLDAHTRYTPPREYHPFNVVLPFPLMSALNSTGHQVIKVGLWPSQLSYISSGYAAQYGIDVTSYDNCEVTQMRSLSRENPGVPLTDWEPPIAFLERWVRRIGDVEGGSLGLSLDPAARFNQALMIFWHLRPLSLLPQALKEATKTRLDFLLQCPGYSELFELPIEYGGILSSPTPANLAQLQTDPAGGPNGSLSFGTGMECLMEALRPFSSNPGVVPTLTVASREAHSHRLASLVQLGALAKDGREIHLLTPSGTLPLAQILLAAERQSMPSPATSSALALPVVPLVQGSLIKSYLIRRDSALSSAPRDSKQLLEQLEGDTLVVEVPTFETETPGNWADDLYQSFLEATKASQNLSYLILDVRKNPGGLASLGLGMPPFVTPQMRSQFFLMPAGRVRKSWLADQIVPRLFSVWRLFKLDWGWIWSYNFYRETTKDLNRALTKSGSSLPFSEPFRTTFSNGLPSHRAQDLFNPDPNHLILLSDGFCFSACAIATRLYQFTHLGRVATLGGLWGRTIDGTGATGANVVKPGFDLRRTASFSSAFYSIYFNQLYPDRRLDEDFSFPLQFTYTPADLHIPSWEFNDKSEIYLMVLKSLIAAMQPNSTECRPYFIHPTANCSDGPAVGGLSCGSSNCTIGWCRPGYYQRGDQCLAVPVGWDYDGRRERIVRGTVIGSVFGTLGLIALFIFGCLFELASRFPDVPLPAYPRYRIDSSNRQKVIAALSMPGCVRAMKLSDDGTLLATVSSLGLVRIWDATSDTFPFLMELRDAEDGIVMDFLSACFTLDGLHLVVGGHRKNRLEWNDADEDNVIMPCHLKVFDLATGRLSATLQGHAEECHCIVAVTLEGSHFLVSSSEEGLIRKWRCDPEGALLLAGADDALHVVDLIQEKAVWSFETAFSAHVTHVQFFQPEVAIPCPQMPAAGPEGAAYPTQYDFILSGLEVMTDGLAQSRPNRICHYRLRLPTREQPTFGLALIREYLHRDYEANTWMLRPTCNGRYLVAPSIKKTFVWNVITGALVATLDVHEGLVRDALFHPWRRRLLTCADAASPAPPQQPLPGDPVALPAGMAAVPYAPQQQPSR</sequence>
<dbReference type="Gene3D" id="2.130.10.10">
    <property type="entry name" value="YVTN repeat-like/Quinoprotein amine dehydrogenase"/>
    <property type="match status" value="1"/>
</dbReference>